<keyword evidence="1" id="KW-1133">Transmembrane helix</keyword>
<proteinExistence type="predicted"/>
<keyword evidence="1" id="KW-0472">Membrane</keyword>
<dbReference type="Proteomes" id="UP000507954">
    <property type="component" value="Unassembled WGS sequence"/>
</dbReference>
<feature type="transmembrane region" description="Helical" evidence="1">
    <location>
        <begin position="6"/>
        <end position="27"/>
    </location>
</feature>
<evidence type="ECO:0000313" key="2">
    <source>
        <dbReference type="EMBL" id="VTZ61757.1"/>
    </source>
</evidence>
<accession>A0A508WWE4</accession>
<dbReference type="EMBL" id="CABFNB010000097">
    <property type="protein sequence ID" value="VTZ61757.1"/>
    <property type="molecule type" value="Genomic_DNA"/>
</dbReference>
<gene>
    <name evidence="2" type="ORF">EMEDMD4_310006</name>
</gene>
<keyword evidence="1" id="KW-0812">Transmembrane</keyword>
<protein>
    <submittedName>
        <fullName evidence="2">Uncharacterized protein</fullName>
    </submittedName>
</protein>
<name>A0A508WWE4_9HYPH</name>
<reference evidence="2" key="1">
    <citation type="submission" date="2019-06" db="EMBL/GenBank/DDBJ databases">
        <authorList>
            <person name="Le Quere A."/>
            <person name="Colella S."/>
        </authorList>
    </citation>
    <scope>NUCLEOTIDE SEQUENCE</scope>
    <source>
        <strain evidence="2">EmedicaeMD41</strain>
    </source>
</reference>
<organism evidence="2">
    <name type="scientific">Sinorhizobium medicae</name>
    <dbReference type="NCBI Taxonomy" id="110321"/>
    <lineage>
        <taxon>Bacteria</taxon>
        <taxon>Pseudomonadati</taxon>
        <taxon>Pseudomonadota</taxon>
        <taxon>Alphaproteobacteria</taxon>
        <taxon>Hyphomicrobiales</taxon>
        <taxon>Rhizobiaceae</taxon>
        <taxon>Sinorhizobium/Ensifer group</taxon>
        <taxon>Sinorhizobium</taxon>
    </lineage>
</organism>
<evidence type="ECO:0000256" key="1">
    <source>
        <dbReference type="SAM" id="Phobius"/>
    </source>
</evidence>
<dbReference type="AlphaFoldDB" id="A0A508WWE4"/>
<sequence length="159" mass="18058">MDALQALADIAEIIGAGATVVLTFIIFDYTKKRELFESTAQIQTEWQVHNQIILSDADLLAMETEMHPFGQITSAETKLMYAYFLKLNLAFNSWVGQSLHVDEKLATSTINNTINCLYSDRAFIRTHVFPRGYPHGFTQMIEEKWKLIETQGGKPLPMV</sequence>